<evidence type="ECO:0008006" key="4">
    <source>
        <dbReference type="Google" id="ProtNLM"/>
    </source>
</evidence>
<reference evidence="2 3" key="1">
    <citation type="submission" date="2019-07" db="EMBL/GenBank/DDBJ databases">
        <title>Microlunatus dokdonensis sp. nov. isolated from the rhizospheric soil of the wild plant Elymus tsukushiensis.</title>
        <authorList>
            <person name="Ghim S.-Y."/>
            <person name="Hwang Y.-J."/>
            <person name="Son J.-S."/>
            <person name="Shin J.-H."/>
        </authorList>
    </citation>
    <scope>NUCLEOTIDE SEQUENCE [LARGE SCALE GENOMIC DNA]</scope>
    <source>
        <strain evidence="2 3">KUDC0627</strain>
    </source>
</reference>
<feature type="region of interest" description="Disordered" evidence="1">
    <location>
        <begin position="1"/>
        <end position="29"/>
    </location>
</feature>
<name>A0A516Q414_9ACTN</name>
<dbReference type="AlphaFoldDB" id="A0A516Q414"/>
<dbReference type="Proteomes" id="UP000319263">
    <property type="component" value="Chromosome"/>
</dbReference>
<organism evidence="2 3">
    <name type="scientific">Microlunatus elymi</name>
    <dbReference type="NCBI Taxonomy" id="2596828"/>
    <lineage>
        <taxon>Bacteria</taxon>
        <taxon>Bacillati</taxon>
        <taxon>Actinomycetota</taxon>
        <taxon>Actinomycetes</taxon>
        <taxon>Propionibacteriales</taxon>
        <taxon>Propionibacteriaceae</taxon>
        <taxon>Microlunatus</taxon>
    </lineage>
</organism>
<accession>A0A516Q414</accession>
<dbReference type="KEGG" id="mik:FOE78_21835"/>
<protein>
    <recommendedName>
        <fullName evidence="4">Copper(I)-binding protein</fullName>
    </recommendedName>
</protein>
<evidence type="ECO:0000256" key="1">
    <source>
        <dbReference type="SAM" id="MobiDB-lite"/>
    </source>
</evidence>
<keyword evidence="3" id="KW-1185">Reference proteome</keyword>
<gene>
    <name evidence="2" type="ORF">FOE78_21835</name>
</gene>
<evidence type="ECO:0000313" key="2">
    <source>
        <dbReference type="EMBL" id="QDP98189.1"/>
    </source>
</evidence>
<proteinExistence type="predicted"/>
<dbReference type="RefSeq" id="WP_143988130.1">
    <property type="nucleotide sequence ID" value="NZ_CP041692.1"/>
</dbReference>
<evidence type="ECO:0000313" key="3">
    <source>
        <dbReference type="Proteomes" id="UP000319263"/>
    </source>
</evidence>
<dbReference type="EMBL" id="CP041692">
    <property type="protein sequence ID" value="QDP98189.1"/>
    <property type="molecule type" value="Genomic_DNA"/>
</dbReference>
<dbReference type="OrthoDB" id="3729283at2"/>
<sequence>MKHIGLNPSKRNCGRTGLATSPSRSRRSRVGTRIGAAAASLTLLVGVSACGFDVQTLQHYQPSDGVDVNVGLGAGGQPVASTAKVRGLMILARTPTSGFLSATLNSTAGDELTDVTGNLLKADLSTGAPLTIKMPGPITVAPGEPTVLVNRAPIEVSGSGLPTGQTARLTLTFEKAGSRQVEVPIIDGNNRTYKNVTPSPAPSNGTV</sequence>